<comment type="similarity">
    <text evidence="1">Belongs to the sulfatase family.</text>
</comment>
<organism evidence="6 7">
    <name type="scientific">Zhouia amylolytica AD3</name>
    <dbReference type="NCBI Taxonomy" id="1286632"/>
    <lineage>
        <taxon>Bacteria</taxon>
        <taxon>Pseudomonadati</taxon>
        <taxon>Bacteroidota</taxon>
        <taxon>Flavobacteriia</taxon>
        <taxon>Flavobacteriales</taxon>
        <taxon>Flavobacteriaceae</taxon>
        <taxon>Zhouia</taxon>
    </lineage>
</organism>
<evidence type="ECO:0000256" key="1">
    <source>
        <dbReference type="ARBA" id="ARBA00008779"/>
    </source>
</evidence>
<dbReference type="PROSITE" id="PS00523">
    <property type="entry name" value="SULFATASE_1"/>
    <property type="match status" value="1"/>
</dbReference>
<evidence type="ECO:0000256" key="2">
    <source>
        <dbReference type="ARBA" id="ARBA00022723"/>
    </source>
</evidence>
<dbReference type="InterPro" id="IPR024607">
    <property type="entry name" value="Sulfatase_CS"/>
</dbReference>
<dbReference type="GO" id="GO:0004065">
    <property type="term" value="F:arylsulfatase activity"/>
    <property type="evidence" value="ECO:0007669"/>
    <property type="project" value="TreeGrafter"/>
</dbReference>
<dbReference type="AlphaFoldDB" id="W2ULT6"/>
<protein>
    <submittedName>
        <fullName evidence="6">Arylsulfatase A family protein</fullName>
    </submittedName>
</protein>
<gene>
    <name evidence="6" type="ORF">P278_18950</name>
</gene>
<dbReference type="PROSITE" id="PS51257">
    <property type="entry name" value="PROKAR_LIPOPROTEIN"/>
    <property type="match status" value="1"/>
</dbReference>
<keyword evidence="3" id="KW-0378">Hydrolase</keyword>
<dbReference type="STRING" id="376730.SAMN04487906_1353"/>
<evidence type="ECO:0000313" key="6">
    <source>
        <dbReference type="EMBL" id="ETN95140.1"/>
    </source>
</evidence>
<evidence type="ECO:0000259" key="5">
    <source>
        <dbReference type="Pfam" id="PF00884"/>
    </source>
</evidence>
<evidence type="ECO:0000313" key="7">
    <source>
        <dbReference type="Proteomes" id="UP000018850"/>
    </source>
</evidence>
<dbReference type="RefSeq" id="WP_038265948.1">
    <property type="nucleotide sequence ID" value="NZ_AYXY01000020.1"/>
</dbReference>
<name>W2ULT6_9FLAO</name>
<dbReference type="InterPro" id="IPR000917">
    <property type="entry name" value="Sulfatase_N"/>
</dbReference>
<evidence type="ECO:0000256" key="3">
    <source>
        <dbReference type="ARBA" id="ARBA00022801"/>
    </source>
</evidence>
<dbReference type="Proteomes" id="UP000018850">
    <property type="component" value="Unassembled WGS sequence"/>
</dbReference>
<dbReference type="Gene3D" id="3.40.720.10">
    <property type="entry name" value="Alkaline Phosphatase, subunit A"/>
    <property type="match status" value="1"/>
</dbReference>
<feature type="domain" description="Sulfatase N-terminal" evidence="5">
    <location>
        <begin position="40"/>
        <end position="391"/>
    </location>
</feature>
<dbReference type="CDD" id="cd16143">
    <property type="entry name" value="ARS_like"/>
    <property type="match status" value="1"/>
</dbReference>
<keyword evidence="7" id="KW-1185">Reference proteome</keyword>
<dbReference type="SUPFAM" id="SSF53649">
    <property type="entry name" value="Alkaline phosphatase-like"/>
    <property type="match status" value="1"/>
</dbReference>
<dbReference type="InterPro" id="IPR017850">
    <property type="entry name" value="Alkaline_phosphatase_core_sf"/>
</dbReference>
<dbReference type="PANTHER" id="PTHR42693">
    <property type="entry name" value="ARYLSULFATASE FAMILY MEMBER"/>
    <property type="match status" value="1"/>
</dbReference>
<comment type="caution">
    <text evidence="6">The sequence shown here is derived from an EMBL/GenBank/DDBJ whole genome shotgun (WGS) entry which is preliminary data.</text>
</comment>
<proteinExistence type="inferred from homology"/>
<reference evidence="6 7" key="2">
    <citation type="journal article" date="2016" name="Genome Announc.">
        <title>Draft Genome Sequence of Zhouia amylolytica AD3, Isolated from Tidal Flat Sediment.</title>
        <authorList>
            <person name="Jia B."/>
            <person name="Jin H.M."/>
            <person name="Lee H.J."/>
            <person name="Jeon C.O."/>
        </authorList>
    </citation>
    <scope>NUCLEOTIDE SEQUENCE [LARGE SCALE GENOMIC DNA]</scope>
    <source>
        <strain evidence="6 7">AD3</strain>
    </source>
</reference>
<evidence type="ECO:0000256" key="4">
    <source>
        <dbReference type="ARBA" id="ARBA00022837"/>
    </source>
</evidence>
<accession>W2ULT6</accession>
<dbReference type="PROSITE" id="PS00149">
    <property type="entry name" value="SULFATASE_2"/>
    <property type="match status" value="1"/>
</dbReference>
<dbReference type="Gene3D" id="3.30.1120.10">
    <property type="match status" value="1"/>
</dbReference>
<dbReference type="PATRIC" id="fig|1286632.3.peg.1889"/>
<dbReference type="Pfam" id="PF00884">
    <property type="entry name" value="Sulfatase"/>
    <property type="match status" value="1"/>
</dbReference>
<dbReference type="eggNOG" id="COG3119">
    <property type="taxonomic scope" value="Bacteria"/>
</dbReference>
<dbReference type="EMBL" id="AYXY01000020">
    <property type="protein sequence ID" value="ETN95140.1"/>
    <property type="molecule type" value="Genomic_DNA"/>
</dbReference>
<reference evidence="7" key="1">
    <citation type="submission" date="2013-11" db="EMBL/GenBank/DDBJ databases">
        <title>Draft genome sequence from a member of Zhouia, isolated tidal flat.</title>
        <authorList>
            <person name="Jin H."/>
            <person name="Jeon C.O."/>
        </authorList>
    </citation>
    <scope>NUCLEOTIDE SEQUENCE [LARGE SCALE GENOMIC DNA]</scope>
    <source>
        <strain evidence="7">AD3</strain>
    </source>
</reference>
<keyword evidence="4" id="KW-0106">Calcium</keyword>
<dbReference type="PANTHER" id="PTHR42693:SF53">
    <property type="entry name" value="ENDO-4-O-SULFATASE"/>
    <property type="match status" value="1"/>
</dbReference>
<keyword evidence="2" id="KW-0479">Metal-binding</keyword>
<dbReference type="InterPro" id="IPR050738">
    <property type="entry name" value="Sulfatase"/>
</dbReference>
<sequence length="533" mass="59778">MKRVVIYLVITLGLVLTLSIFSCKGKESSPKEEVKNRQLPNIIYVLADDLGYGDIQAFNSEGKIKTPHLNRLAEEGMRFTDAHTSSAVCTPTRYGILTGRYNWRSPLKNGVLTGTSEALIPNDRETVASLLKRNGYHTAYIGKWHLGWNWAKKDAVKGLGPGWNDTDYENIDFEAPITNSPNDLGFDYAYGHSGSLDMAPYVYVENEKVTAQPNRVTVNKSKYGWWRKGPTGADFEHEQVTPHFFEKSYQYIQEQAKSEQPFFLYLPLPSPHTPVLPTEEWQGKSGMNPYADFMMMIDDYMGQLVQVIKEAGIEKNTLIVFTSDNGCSPQADFEVLAEYGHDPSSIYRGHKADIYEGGHRVPFIVKWPALIKAGSVSDKTICTTDFMATCAAIVEENLLDSAAEDSFSMLPLLKDSNTDGYKREVTIHHSINGSFAIRKGKWKLIFCPGSGGWSYPKPNSKDIDALPEFQLYDLEKDPSETTNLVDSETKVVDELKSLMVSAIENGRTTPGVNQQNDAPMNGKKWKQIEIFNK</sequence>
<dbReference type="GO" id="GO:0046872">
    <property type="term" value="F:metal ion binding"/>
    <property type="evidence" value="ECO:0007669"/>
    <property type="project" value="UniProtKB-KW"/>
</dbReference>